<evidence type="ECO:0000313" key="6">
    <source>
        <dbReference type="Proteomes" id="UP000217545"/>
    </source>
</evidence>
<evidence type="ECO:0000256" key="3">
    <source>
        <dbReference type="ARBA" id="ARBA00023163"/>
    </source>
</evidence>
<sequence>MSVSATISDRIYHALSERIVTGALPAGEKLRQDHIAREFNASHVPVREALLRLEAHGLAKSIPRRGMRVTALDPSEIREVIEMRVSLELLALQNAFAHLGPDELAAADTARLACDAATDMADWEQKNRAFHRVILSPCGMPRLLATIDDLHIASARHLFANWKHRWSQRADTDHALIVQAMRRKDVTTACDILRRHLRRVR</sequence>
<dbReference type="GO" id="GO:0003677">
    <property type="term" value="F:DNA binding"/>
    <property type="evidence" value="ECO:0007669"/>
    <property type="project" value="UniProtKB-KW"/>
</dbReference>
<dbReference type="GeneID" id="31848042"/>
<dbReference type="Pfam" id="PF00392">
    <property type="entry name" value="GntR"/>
    <property type="match status" value="1"/>
</dbReference>
<dbReference type="InterPro" id="IPR000524">
    <property type="entry name" value="Tscrpt_reg_HTH_GntR"/>
</dbReference>
<gene>
    <name evidence="5" type="ORF">PhaeoP63_03683</name>
</gene>
<evidence type="ECO:0000313" key="5">
    <source>
        <dbReference type="EMBL" id="ATF07716.1"/>
    </source>
</evidence>
<dbReference type="InterPro" id="IPR036388">
    <property type="entry name" value="WH-like_DNA-bd_sf"/>
</dbReference>
<dbReference type="PANTHER" id="PTHR43537">
    <property type="entry name" value="TRANSCRIPTIONAL REGULATOR, GNTR FAMILY"/>
    <property type="match status" value="1"/>
</dbReference>
<dbReference type="SUPFAM" id="SSF46785">
    <property type="entry name" value="Winged helix' DNA-binding domain"/>
    <property type="match status" value="1"/>
</dbReference>
<dbReference type="CDD" id="cd07377">
    <property type="entry name" value="WHTH_GntR"/>
    <property type="match status" value="1"/>
</dbReference>
<protein>
    <submittedName>
        <fullName evidence="5">HTH-type transcriptional regulator, GntR family</fullName>
    </submittedName>
</protein>
<dbReference type="AlphaFoldDB" id="A0AAD0EEW4"/>
<name>A0AAD0EEW4_9RHOB</name>
<dbReference type="InterPro" id="IPR036390">
    <property type="entry name" value="WH_DNA-bd_sf"/>
</dbReference>
<reference evidence="5 6" key="1">
    <citation type="journal article" date="2017" name="Front. Microbiol.">
        <title>Phaeobacter piscinae sp. nov., a species of the Roseobacter group and potential aquaculture probiont.</title>
        <authorList>
            <person name="Sonnenschein E.C."/>
            <person name="Phippen C.B.W."/>
            <person name="Nielsen K.F."/>
            <person name="Mateiu R.V."/>
            <person name="Melchiorsen J."/>
            <person name="Gram L."/>
            <person name="Overmann J."/>
            <person name="Freese H.M."/>
        </authorList>
    </citation>
    <scope>NUCLEOTIDE SEQUENCE [LARGE SCALE GENOMIC DNA]</scope>
    <source>
        <strain evidence="5 6">P63</strain>
    </source>
</reference>
<dbReference type="SMART" id="SM00345">
    <property type="entry name" value="HTH_GNTR"/>
    <property type="match status" value="1"/>
</dbReference>
<accession>A0AAD0EEW4</accession>
<dbReference type="SUPFAM" id="SSF48008">
    <property type="entry name" value="GntR ligand-binding domain-like"/>
    <property type="match status" value="1"/>
</dbReference>
<dbReference type="Proteomes" id="UP000217545">
    <property type="component" value="Chromosome"/>
</dbReference>
<dbReference type="GO" id="GO:0003700">
    <property type="term" value="F:DNA-binding transcription factor activity"/>
    <property type="evidence" value="ECO:0007669"/>
    <property type="project" value="InterPro"/>
</dbReference>
<feature type="domain" description="HTH gntR-type" evidence="4">
    <location>
        <begin position="5"/>
        <end position="72"/>
    </location>
</feature>
<dbReference type="SMART" id="SM00895">
    <property type="entry name" value="FCD"/>
    <property type="match status" value="1"/>
</dbReference>
<evidence type="ECO:0000256" key="2">
    <source>
        <dbReference type="ARBA" id="ARBA00023125"/>
    </source>
</evidence>
<dbReference type="PROSITE" id="PS50949">
    <property type="entry name" value="HTH_GNTR"/>
    <property type="match status" value="1"/>
</dbReference>
<dbReference type="PANTHER" id="PTHR43537:SF49">
    <property type="entry name" value="TRANSCRIPTIONAL REGULATORY PROTEIN"/>
    <property type="match status" value="1"/>
</dbReference>
<dbReference type="InterPro" id="IPR011711">
    <property type="entry name" value="GntR_C"/>
</dbReference>
<keyword evidence="3" id="KW-0804">Transcription</keyword>
<dbReference type="EMBL" id="CP010784">
    <property type="protein sequence ID" value="ATF07716.1"/>
    <property type="molecule type" value="Genomic_DNA"/>
</dbReference>
<dbReference type="Gene3D" id="1.20.120.530">
    <property type="entry name" value="GntR ligand-binding domain-like"/>
    <property type="match status" value="1"/>
</dbReference>
<dbReference type="RefSeq" id="WP_024098992.1">
    <property type="nucleotide sequence ID" value="NZ_CP010588.1"/>
</dbReference>
<organism evidence="5 6">
    <name type="scientific">Phaeobacter gallaeciensis</name>
    <dbReference type="NCBI Taxonomy" id="60890"/>
    <lineage>
        <taxon>Bacteria</taxon>
        <taxon>Pseudomonadati</taxon>
        <taxon>Pseudomonadota</taxon>
        <taxon>Alphaproteobacteria</taxon>
        <taxon>Rhodobacterales</taxon>
        <taxon>Roseobacteraceae</taxon>
        <taxon>Phaeobacter</taxon>
    </lineage>
</organism>
<keyword evidence="1" id="KW-0805">Transcription regulation</keyword>
<keyword evidence="2" id="KW-0238">DNA-binding</keyword>
<evidence type="ECO:0000259" key="4">
    <source>
        <dbReference type="PROSITE" id="PS50949"/>
    </source>
</evidence>
<dbReference type="Pfam" id="PF07729">
    <property type="entry name" value="FCD"/>
    <property type="match status" value="1"/>
</dbReference>
<dbReference type="Gene3D" id="1.10.10.10">
    <property type="entry name" value="Winged helix-like DNA-binding domain superfamily/Winged helix DNA-binding domain"/>
    <property type="match status" value="1"/>
</dbReference>
<evidence type="ECO:0000256" key="1">
    <source>
        <dbReference type="ARBA" id="ARBA00023015"/>
    </source>
</evidence>
<dbReference type="InterPro" id="IPR008920">
    <property type="entry name" value="TF_FadR/GntR_C"/>
</dbReference>
<proteinExistence type="predicted"/>